<evidence type="ECO:0000313" key="1">
    <source>
        <dbReference type="EMBL" id="KAI5673274.1"/>
    </source>
</evidence>
<dbReference type="EMBL" id="CM044703">
    <property type="protein sequence ID" value="KAI5673274.1"/>
    <property type="molecule type" value="Genomic_DNA"/>
</dbReference>
<name>A0ACC0BKZ4_CATRO</name>
<gene>
    <name evidence="1" type="ORF">M9H77_13638</name>
</gene>
<proteinExistence type="predicted"/>
<dbReference type="Proteomes" id="UP001060085">
    <property type="component" value="Linkage Group LG03"/>
</dbReference>
<sequence length="193" mass="21258">MDWALILVFPSFITGGIVGRSLCSYPVGRLYDFGLHDAGSQAYLCDDGDSREDAPVVSLGRDGGLQSFPYDLLGHHLFTDRSWGLGIQWVSQSNQAFLQNCVGGCFTISEIVGVGLMVEVGEPYLAACGMAAVVEAEKWQWVWVFHAPNGMALRHGLQDMIGWRPIAYYLVDIVVLTLFVQSVTMLWNPLSHS</sequence>
<keyword evidence="2" id="KW-1185">Reference proteome</keyword>
<accession>A0ACC0BKZ4</accession>
<organism evidence="1 2">
    <name type="scientific">Catharanthus roseus</name>
    <name type="common">Madagascar periwinkle</name>
    <name type="synonym">Vinca rosea</name>
    <dbReference type="NCBI Taxonomy" id="4058"/>
    <lineage>
        <taxon>Eukaryota</taxon>
        <taxon>Viridiplantae</taxon>
        <taxon>Streptophyta</taxon>
        <taxon>Embryophyta</taxon>
        <taxon>Tracheophyta</taxon>
        <taxon>Spermatophyta</taxon>
        <taxon>Magnoliopsida</taxon>
        <taxon>eudicotyledons</taxon>
        <taxon>Gunneridae</taxon>
        <taxon>Pentapetalae</taxon>
        <taxon>asterids</taxon>
        <taxon>lamiids</taxon>
        <taxon>Gentianales</taxon>
        <taxon>Apocynaceae</taxon>
        <taxon>Rauvolfioideae</taxon>
        <taxon>Vinceae</taxon>
        <taxon>Catharanthinae</taxon>
        <taxon>Catharanthus</taxon>
    </lineage>
</organism>
<reference evidence="2" key="1">
    <citation type="journal article" date="2023" name="Nat. Plants">
        <title>Single-cell RNA sequencing provides a high-resolution roadmap for understanding the multicellular compartmentation of specialized metabolism.</title>
        <authorList>
            <person name="Sun S."/>
            <person name="Shen X."/>
            <person name="Li Y."/>
            <person name="Li Y."/>
            <person name="Wang S."/>
            <person name="Li R."/>
            <person name="Zhang H."/>
            <person name="Shen G."/>
            <person name="Guo B."/>
            <person name="Wei J."/>
            <person name="Xu J."/>
            <person name="St-Pierre B."/>
            <person name="Chen S."/>
            <person name="Sun C."/>
        </authorList>
    </citation>
    <scope>NUCLEOTIDE SEQUENCE [LARGE SCALE GENOMIC DNA]</scope>
</reference>
<evidence type="ECO:0000313" key="2">
    <source>
        <dbReference type="Proteomes" id="UP001060085"/>
    </source>
</evidence>
<protein>
    <submittedName>
        <fullName evidence="1">Uncharacterized protein</fullName>
    </submittedName>
</protein>
<comment type="caution">
    <text evidence="1">The sequence shown here is derived from an EMBL/GenBank/DDBJ whole genome shotgun (WGS) entry which is preliminary data.</text>
</comment>